<organism evidence="1 2">
    <name type="scientific">Thermoflexibacter ruber</name>
    <dbReference type="NCBI Taxonomy" id="1003"/>
    <lineage>
        <taxon>Bacteria</taxon>
        <taxon>Pseudomonadati</taxon>
        <taxon>Bacteroidota</taxon>
        <taxon>Cytophagia</taxon>
        <taxon>Cytophagales</taxon>
        <taxon>Thermoflexibacteraceae</taxon>
        <taxon>Thermoflexibacter</taxon>
    </lineage>
</organism>
<proteinExistence type="predicted"/>
<dbReference type="AlphaFoldDB" id="A0A1I2F1D3"/>
<name>A0A1I2F1D3_9BACT</name>
<accession>A0A1I2F1D3</accession>
<gene>
    <name evidence="1" type="ORF">SAMN04488541_10124</name>
</gene>
<keyword evidence="2" id="KW-1185">Reference proteome</keyword>
<dbReference type="EMBL" id="FONY01000012">
    <property type="protein sequence ID" value="SFE98508.1"/>
    <property type="molecule type" value="Genomic_DNA"/>
</dbReference>
<sequence>MRQDMSNTLDRFLGGHTAEEMIAWAKRLHYFYLFGNFFSGHAEFYESLTVRLDYKDKKDLLDKISRLVMLRPTPSELKAFESPIHDYPEYLQPSHCQILNCPLEQTNCHIWVSHLFFEITLYGNGQPYSYDVSEANVVAAEKVERYLEEQQLHLCANHEIATHFNCISAKNYPALF</sequence>
<evidence type="ECO:0000313" key="1">
    <source>
        <dbReference type="EMBL" id="SFE98508.1"/>
    </source>
</evidence>
<reference evidence="1 2" key="1">
    <citation type="submission" date="2016-10" db="EMBL/GenBank/DDBJ databases">
        <authorList>
            <person name="de Groot N.N."/>
        </authorList>
    </citation>
    <scope>NUCLEOTIDE SEQUENCE [LARGE SCALE GENOMIC DNA]</scope>
    <source>
        <strain>GEY</strain>
        <strain evidence="2">DSM 9560</strain>
    </source>
</reference>
<protein>
    <submittedName>
        <fullName evidence="1">Uncharacterized protein</fullName>
    </submittedName>
</protein>
<dbReference type="Proteomes" id="UP000199513">
    <property type="component" value="Unassembled WGS sequence"/>
</dbReference>
<evidence type="ECO:0000313" key="2">
    <source>
        <dbReference type="Proteomes" id="UP000199513"/>
    </source>
</evidence>